<evidence type="ECO:0000313" key="2">
    <source>
        <dbReference type="EMBL" id="KAK3762939.1"/>
    </source>
</evidence>
<evidence type="ECO:0000313" key="3">
    <source>
        <dbReference type="Proteomes" id="UP001283361"/>
    </source>
</evidence>
<name>A0AAE0Z545_9GAST</name>
<keyword evidence="1" id="KW-0812">Transmembrane</keyword>
<dbReference type="EMBL" id="JAWDGP010004625">
    <property type="protein sequence ID" value="KAK3762939.1"/>
    <property type="molecule type" value="Genomic_DNA"/>
</dbReference>
<protein>
    <submittedName>
        <fullName evidence="2">Uncharacterized protein</fullName>
    </submittedName>
</protein>
<gene>
    <name evidence="2" type="ORF">RRG08_008155</name>
</gene>
<accession>A0AAE0Z545</accession>
<reference evidence="2" key="1">
    <citation type="journal article" date="2023" name="G3 (Bethesda)">
        <title>A reference genome for the long-term kleptoplast-retaining sea slug Elysia crispata morphotype clarki.</title>
        <authorList>
            <person name="Eastman K.E."/>
            <person name="Pendleton A.L."/>
            <person name="Shaikh M.A."/>
            <person name="Suttiyut T."/>
            <person name="Ogas R."/>
            <person name="Tomko P."/>
            <person name="Gavelis G."/>
            <person name="Widhalm J.R."/>
            <person name="Wisecaver J.H."/>
        </authorList>
    </citation>
    <scope>NUCLEOTIDE SEQUENCE</scope>
    <source>
        <strain evidence="2">ECLA1</strain>
    </source>
</reference>
<keyword evidence="3" id="KW-1185">Reference proteome</keyword>
<proteinExistence type="predicted"/>
<comment type="caution">
    <text evidence="2">The sequence shown here is derived from an EMBL/GenBank/DDBJ whole genome shotgun (WGS) entry which is preliminary data.</text>
</comment>
<dbReference type="AlphaFoldDB" id="A0AAE0Z545"/>
<feature type="transmembrane region" description="Helical" evidence="1">
    <location>
        <begin position="102"/>
        <end position="119"/>
    </location>
</feature>
<organism evidence="2 3">
    <name type="scientific">Elysia crispata</name>
    <name type="common">lettuce slug</name>
    <dbReference type="NCBI Taxonomy" id="231223"/>
    <lineage>
        <taxon>Eukaryota</taxon>
        <taxon>Metazoa</taxon>
        <taxon>Spiralia</taxon>
        <taxon>Lophotrochozoa</taxon>
        <taxon>Mollusca</taxon>
        <taxon>Gastropoda</taxon>
        <taxon>Heterobranchia</taxon>
        <taxon>Euthyneura</taxon>
        <taxon>Panpulmonata</taxon>
        <taxon>Sacoglossa</taxon>
        <taxon>Placobranchoidea</taxon>
        <taxon>Plakobranchidae</taxon>
        <taxon>Elysia</taxon>
    </lineage>
</organism>
<dbReference type="Proteomes" id="UP001283361">
    <property type="component" value="Unassembled WGS sequence"/>
</dbReference>
<evidence type="ECO:0000256" key="1">
    <source>
        <dbReference type="SAM" id="Phobius"/>
    </source>
</evidence>
<keyword evidence="1" id="KW-1133">Transmembrane helix</keyword>
<sequence>MIRQKRRGWPLKNSNTKKGETRMMLKGNLLATSRHGKREVNILSTNSNPSTTIVTRSSCQGCTNIDILIPVANYNQNMGELTSLTSIGLIIKWDVHLESGGYIFWFLVQTAMVNLYLVIKSSRAPTQKRPPLSHHLLFRMIVLDNLQSKWLDYSLRV</sequence>
<keyword evidence="1" id="KW-0472">Membrane</keyword>